<dbReference type="InParanoid" id="A0A165C2X3"/>
<dbReference type="Proteomes" id="UP000076842">
    <property type="component" value="Unassembled WGS sequence"/>
</dbReference>
<feature type="transmembrane region" description="Helical" evidence="1">
    <location>
        <begin position="145"/>
        <end position="164"/>
    </location>
</feature>
<gene>
    <name evidence="2" type="ORF">CALCODRAFT_211337</name>
</gene>
<keyword evidence="1" id="KW-0812">Transmembrane</keyword>
<name>A0A165C2X3_9BASI</name>
<proteinExistence type="predicted"/>
<evidence type="ECO:0000256" key="1">
    <source>
        <dbReference type="SAM" id="Phobius"/>
    </source>
</evidence>
<sequence>MWGERCARAKRATSWDSLREGEECVVRLTTGCGSGTRCMPSTRLPSLCTNWSRDCGEAHVCSEQWRQPAGHHKTRAPCCNIFPFRTILDVVSPGSDHVMRAHVTSASLPARDKAASITIRLSSARWLGHSIRSDGLFSRCFRRSFAFLSLVCTFFALTSFSRVFTLDSSALSLSPTTRETACLASVSVLPLRCCLPSRRPRIYLTSSWSAKRCLLPVQAVFDCTPAALAEPLSPPLPRAYIRSLV</sequence>
<dbReference type="EMBL" id="KV424215">
    <property type="protein sequence ID" value="KZT50170.1"/>
    <property type="molecule type" value="Genomic_DNA"/>
</dbReference>
<reference evidence="2 3" key="1">
    <citation type="journal article" date="2016" name="Mol. Biol. Evol.">
        <title>Comparative Genomics of Early-Diverging Mushroom-Forming Fungi Provides Insights into the Origins of Lignocellulose Decay Capabilities.</title>
        <authorList>
            <person name="Nagy L.G."/>
            <person name="Riley R."/>
            <person name="Tritt A."/>
            <person name="Adam C."/>
            <person name="Daum C."/>
            <person name="Floudas D."/>
            <person name="Sun H."/>
            <person name="Yadav J.S."/>
            <person name="Pangilinan J."/>
            <person name="Larsson K.H."/>
            <person name="Matsuura K."/>
            <person name="Barry K."/>
            <person name="Labutti K."/>
            <person name="Kuo R."/>
            <person name="Ohm R.A."/>
            <person name="Bhattacharya S.S."/>
            <person name="Shirouzu T."/>
            <person name="Yoshinaga Y."/>
            <person name="Martin F.M."/>
            <person name="Grigoriev I.V."/>
            <person name="Hibbett D.S."/>
        </authorList>
    </citation>
    <scope>NUCLEOTIDE SEQUENCE [LARGE SCALE GENOMIC DNA]</scope>
    <source>
        <strain evidence="2 3">HHB12733</strain>
    </source>
</reference>
<accession>A0A165C2X3</accession>
<dbReference type="AlphaFoldDB" id="A0A165C2X3"/>
<protein>
    <submittedName>
        <fullName evidence="2">Uncharacterized protein</fullName>
    </submittedName>
</protein>
<keyword evidence="1" id="KW-1133">Transmembrane helix</keyword>
<evidence type="ECO:0000313" key="2">
    <source>
        <dbReference type="EMBL" id="KZT50170.1"/>
    </source>
</evidence>
<keyword evidence="3" id="KW-1185">Reference proteome</keyword>
<keyword evidence="1" id="KW-0472">Membrane</keyword>
<evidence type="ECO:0000313" key="3">
    <source>
        <dbReference type="Proteomes" id="UP000076842"/>
    </source>
</evidence>
<organism evidence="2 3">
    <name type="scientific">Calocera cornea HHB12733</name>
    <dbReference type="NCBI Taxonomy" id="1353952"/>
    <lineage>
        <taxon>Eukaryota</taxon>
        <taxon>Fungi</taxon>
        <taxon>Dikarya</taxon>
        <taxon>Basidiomycota</taxon>
        <taxon>Agaricomycotina</taxon>
        <taxon>Dacrymycetes</taxon>
        <taxon>Dacrymycetales</taxon>
        <taxon>Dacrymycetaceae</taxon>
        <taxon>Calocera</taxon>
    </lineage>
</organism>